<evidence type="ECO:0000259" key="2">
    <source>
        <dbReference type="Pfam" id="PF25583"/>
    </source>
</evidence>
<dbReference type="PROSITE" id="PS52050">
    <property type="entry name" value="WYL"/>
    <property type="match status" value="1"/>
</dbReference>
<dbReference type="InterPro" id="IPR051534">
    <property type="entry name" value="CBASS_pafABC_assoc_protein"/>
</dbReference>
<dbReference type="STRING" id="633697.EubceDRAFT1_1651"/>
<dbReference type="InterPro" id="IPR057727">
    <property type="entry name" value="WCX_dom"/>
</dbReference>
<feature type="domain" description="WYL" evidence="1">
    <location>
        <begin position="143"/>
        <end position="217"/>
    </location>
</feature>
<organism evidence="3 4">
    <name type="scientific">Eubacterium cellulosolvens (strain ATCC 43171 / JCM 9499 / 6)</name>
    <name type="common">Cillobacterium cellulosolvens</name>
    <dbReference type="NCBI Taxonomy" id="633697"/>
    <lineage>
        <taxon>Bacteria</taxon>
        <taxon>Bacillati</taxon>
        <taxon>Bacillota</taxon>
        <taxon>Clostridia</taxon>
        <taxon>Eubacteriales</taxon>
        <taxon>Eubacteriaceae</taxon>
        <taxon>Eubacterium</taxon>
    </lineage>
</organism>
<dbReference type="AlphaFoldDB" id="I5AUG0"/>
<dbReference type="PANTHER" id="PTHR34580">
    <property type="match status" value="1"/>
</dbReference>
<dbReference type="EMBL" id="CM001487">
    <property type="protein sequence ID" value="EIM57433.1"/>
    <property type="molecule type" value="Genomic_DNA"/>
</dbReference>
<gene>
    <name evidence="3" type="ORF">EubceDRAFT1_1651</name>
</gene>
<evidence type="ECO:0000313" key="4">
    <source>
        <dbReference type="Proteomes" id="UP000005753"/>
    </source>
</evidence>
<dbReference type="OrthoDB" id="9772503at2"/>
<dbReference type="InterPro" id="IPR026881">
    <property type="entry name" value="WYL_dom"/>
</dbReference>
<feature type="domain" description="WCX" evidence="2">
    <location>
        <begin position="251"/>
        <end position="324"/>
    </location>
</feature>
<dbReference type="SUPFAM" id="SSF46785">
    <property type="entry name" value="Winged helix' DNA-binding domain"/>
    <property type="match status" value="1"/>
</dbReference>
<dbReference type="Proteomes" id="UP000005753">
    <property type="component" value="Chromosome"/>
</dbReference>
<reference evidence="3 4" key="1">
    <citation type="submission" date="2010-08" db="EMBL/GenBank/DDBJ databases">
        <authorList>
            <consortium name="US DOE Joint Genome Institute (JGI-PGF)"/>
            <person name="Lucas S."/>
            <person name="Copeland A."/>
            <person name="Lapidus A."/>
            <person name="Cheng J.-F."/>
            <person name="Bruce D."/>
            <person name="Goodwin L."/>
            <person name="Pitluck S."/>
            <person name="Land M.L."/>
            <person name="Hauser L."/>
            <person name="Chang Y.-J."/>
            <person name="Anderson I.J."/>
            <person name="Johnson E."/>
            <person name="Mulhopadhyay B."/>
            <person name="Kyrpides N."/>
            <person name="Woyke T.J."/>
        </authorList>
    </citation>
    <scope>NUCLEOTIDE SEQUENCE [LARGE SCALE GENOMIC DNA]</scope>
    <source>
        <strain evidence="3 4">6</strain>
    </source>
</reference>
<keyword evidence="4" id="KW-1185">Reference proteome</keyword>
<dbReference type="eggNOG" id="COG2378">
    <property type="taxonomic scope" value="Bacteria"/>
</dbReference>
<protein>
    <submittedName>
        <fullName evidence="3">Uncharacterized protein</fullName>
    </submittedName>
</protein>
<accession>I5AUG0</accession>
<dbReference type="HOGENOM" id="CLU_053686_0_0_9"/>
<dbReference type="PANTHER" id="PTHR34580:SF1">
    <property type="entry name" value="PROTEIN PAFC"/>
    <property type="match status" value="1"/>
</dbReference>
<proteinExistence type="predicted"/>
<name>I5AUG0_EUBC6</name>
<dbReference type="Pfam" id="PF25583">
    <property type="entry name" value="WCX"/>
    <property type="match status" value="1"/>
</dbReference>
<dbReference type="InterPro" id="IPR036390">
    <property type="entry name" value="WH_DNA-bd_sf"/>
</dbReference>
<sequence length="329" mass="37940">MAGGDNQKLKMLYLADIFRRYTDNENGLTCKEIIKKLEDCGVNVERKTFGEDYKLLNEYGFDIIKENKGRQIEYKLLNRSFELAELKLLVDSVQAAKFITDAKSDMLIKKLETLCSEHEAKQLQRQVFISGRVKTENKMVFNYVDLLHAAITEGVQVAFEYLQWDITGTLSPRPGRGSYQISPWGLLWDDEYYYLIAYDAKADMIKHYRVDKMKNLTKLEEPRLGQEAFRDFDIARYSKAVFGMFSGEITKVTLECENKMIGIIIDRFGTGINIYPTDKDHVKVHVDVIPSGQFLGWIMSLGQGVKIVGPEAVVQKMRSELKRMTEEYN</sequence>
<evidence type="ECO:0000313" key="3">
    <source>
        <dbReference type="EMBL" id="EIM57433.1"/>
    </source>
</evidence>
<dbReference type="Pfam" id="PF13280">
    <property type="entry name" value="WYL"/>
    <property type="match status" value="1"/>
</dbReference>
<reference evidence="3 4" key="2">
    <citation type="submission" date="2012-02" db="EMBL/GenBank/DDBJ databases">
        <title>Improved High-Quality Draft sequence of Eubacterium cellulosolvens 6.</title>
        <authorList>
            <consortium name="US DOE Joint Genome Institute"/>
            <person name="Lucas S."/>
            <person name="Han J."/>
            <person name="Lapidus A."/>
            <person name="Cheng J.-F."/>
            <person name="Goodwin L."/>
            <person name="Pitluck S."/>
            <person name="Peters L."/>
            <person name="Mikhailova N."/>
            <person name="Gu W."/>
            <person name="Detter J.C."/>
            <person name="Han C."/>
            <person name="Tapia R."/>
            <person name="Land M."/>
            <person name="Hauser L."/>
            <person name="Kyrpides N."/>
            <person name="Ivanova N."/>
            <person name="Pagani I."/>
            <person name="Johnson E."/>
            <person name="Mukhopadhyay B."/>
            <person name="Anderson I."/>
            <person name="Woyke T."/>
        </authorList>
    </citation>
    <scope>NUCLEOTIDE SEQUENCE [LARGE SCALE GENOMIC DNA]</scope>
    <source>
        <strain evidence="3 4">6</strain>
    </source>
</reference>
<evidence type="ECO:0000259" key="1">
    <source>
        <dbReference type="Pfam" id="PF13280"/>
    </source>
</evidence>